<feature type="signal peptide" evidence="6">
    <location>
        <begin position="1"/>
        <end position="20"/>
    </location>
</feature>
<dbReference type="InterPro" id="IPR018114">
    <property type="entry name" value="TRYPSIN_HIS"/>
</dbReference>
<dbReference type="FunFam" id="2.40.10.10:FF:000028">
    <property type="entry name" value="Serine protease easter"/>
    <property type="match status" value="1"/>
</dbReference>
<dbReference type="AlphaFoldDB" id="A0A1B6L2P5"/>
<dbReference type="EMBL" id="GEBQ01022062">
    <property type="protein sequence ID" value="JAT17915.1"/>
    <property type="molecule type" value="Transcribed_RNA"/>
</dbReference>
<dbReference type="SUPFAM" id="SSF50494">
    <property type="entry name" value="Trypsin-like serine proteases"/>
    <property type="match status" value="1"/>
</dbReference>
<evidence type="ECO:0000256" key="4">
    <source>
        <dbReference type="ARBA" id="ARBA00024195"/>
    </source>
</evidence>
<dbReference type="GO" id="GO:0006508">
    <property type="term" value="P:proteolysis"/>
    <property type="evidence" value="ECO:0007669"/>
    <property type="project" value="UniProtKB-KW"/>
</dbReference>
<keyword evidence="2" id="KW-1015">Disulfide bond</keyword>
<keyword evidence="1 6" id="KW-0732">Signal</keyword>
<evidence type="ECO:0000256" key="1">
    <source>
        <dbReference type="ARBA" id="ARBA00022729"/>
    </source>
</evidence>
<evidence type="ECO:0000256" key="5">
    <source>
        <dbReference type="RuleBase" id="RU363034"/>
    </source>
</evidence>
<protein>
    <recommendedName>
        <fullName evidence="7">Peptidase S1 domain-containing protein</fullName>
    </recommendedName>
</protein>
<evidence type="ECO:0000313" key="8">
    <source>
        <dbReference type="EMBL" id="JAT17915.1"/>
    </source>
</evidence>
<dbReference type="PROSITE" id="PS50240">
    <property type="entry name" value="TRYPSIN_DOM"/>
    <property type="match status" value="1"/>
</dbReference>
<dbReference type="CDD" id="cd00190">
    <property type="entry name" value="Tryp_SPc"/>
    <property type="match status" value="1"/>
</dbReference>
<proteinExistence type="inferred from homology"/>
<evidence type="ECO:0000256" key="2">
    <source>
        <dbReference type="ARBA" id="ARBA00023157"/>
    </source>
</evidence>
<reference evidence="8" key="1">
    <citation type="submission" date="2015-11" db="EMBL/GenBank/DDBJ databases">
        <title>De novo transcriptome assembly of four potential Pierce s Disease insect vectors from Arizona vineyards.</title>
        <authorList>
            <person name="Tassone E.E."/>
        </authorList>
    </citation>
    <scope>NUCLEOTIDE SEQUENCE</scope>
</reference>
<dbReference type="InterPro" id="IPR043504">
    <property type="entry name" value="Peptidase_S1_PA_chymotrypsin"/>
</dbReference>
<dbReference type="InterPro" id="IPR001254">
    <property type="entry name" value="Trypsin_dom"/>
</dbReference>
<dbReference type="InterPro" id="IPR033116">
    <property type="entry name" value="TRYPSIN_SER"/>
</dbReference>
<dbReference type="Pfam" id="PF00089">
    <property type="entry name" value="Trypsin"/>
    <property type="match status" value="1"/>
</dbReference>
<keyword evidence="5" id="KW-0720">Serine protease</keyword>
<dbReference type="InterPro" id="IPR051487">
    <property type="entry name" value="Ser/Thr_Proteases_Immune/Dev"/>
</dbReference>
<sequence>MAAMIVTAFGTLLLAVSVFCYEPDFHDHKYTRHPNWRLLPIEKCGKRANFTDDLSIRTIGGRVAELGQFPWMAEIVVKDYKGCDKHHCGGSIINDRYILTAAHCVYEPWFKVRLGEHTLSTCVDCTPDMRRCAPPAIDVDVEEVVVHPWFSSFNEHLKYDLALIRLKQPIYQFNDYIRPICLPTYAQDETSFENVLVESAGWGWTLPNLVGGSSDQLQTVRVPLLSEKTCNQLCAFYRLVKDLRWNWCDGYVDDNEICAGKLKGKGVCHGDSGGPLMTSANVPGRAPSTFLVGIASHVFGILDCGSGIPDVYTRVSSFVSWILDDIYE</sequence>
<dbReference type="GO" id="GO:0004252">
    <property type="term" value="F:serine-type endopeptidase activity"/>
    <property type="evidence" value="ECO:0007669"/>
    <property type="project" value="InterPro"/>
</dbReference>
<gene>
    <name evidence="8" type="ORF">g.13726</name>
</gene>
<feature type="chain" id="PRO_5008587049" description="Peptidase S1 domain-containing protein" evidence="6">
    <location>
        <begin position="21"/>
        <end position="328"/>
    </location>
</feature>
<organism evidence="8">
    <name type="scientific">Graphocephala atropunctata</name>
    <dbReference type="NCBI Taxonomy" id="36148"/>
    <lineage>
        <taxon>Eukaryota</taxon>
        <taxon>Metazoa</taxon>
        <taxon>Ecdysozoa</taxon>
        <taxon>Arthropoda</taxon>
        <taxon>Hexapoda</taxon>
        <taxon>Insecta</taxon>
        <taxon>Pterygota</taxon>
        <taxon>Neoptera</taxon>
        <taxon>Paraneoptera</taxon>
        <taxon>Hemiptera</taxon>
        <taxon>Auchenorrhyncha</taxon>
        <taxon>Membracoidea</taxon>
        <taxon>Cicadellidae</taxon>
        <taxon>Cicadellinae</taxon>
        <taxon>Cicadellini</taxon>
        <taxon>Graphocephala</taxon>
    </lineage>
</organism>
<dbReference type="InterPro" id="IPR001314">
    <property type="entry name" value="Peptidase_S1A"/>
</dbReference>
<evidence type="ECO:0000259" key="7">
    <source>
        <dbReference type="PROSITE" id="PS50240"/>
    </source>
</evidence>
<comment type="similarity">
    <text evidence="4">Belongs to the peptidase S1 family. CLIP subfamily.</text>
</comment>
<feature type="domain" description="Peptidase S1" evidence="7">
    <location>
        <begin position="58"/>
        <end position="327"/>
    </location>
</feature>
<keyword evidence="3" id="KW-0325">Glycoprotein</keyword>
<dbReference type="PROSITE" id="PS00134">
    <property type="entry name" value="TRYPSIN_HIS"/>
    <property type="match status" value="1"/>
</dbReference>
<dbReference type="InterPro" id="IPR009003">
    <property type="entry name" value="Peptidase_S1_PA"/>
</dbReference>
<dbReference type="SMART" id="SM00020">
    <property type="entry name" value="Tryp_SPc"/>
    <property type="match status" value="1"/>
</dbReference>
<keyword evidence="5" id="KW-0645">Protease</keyword>
<dbReference type="Gene3D" id="2.40.10.10">
    <property type="entry name" value="Trypsin-like serine proteases"/>
    <property type="match status" value="2"/>
</dbReference>
<dbReference type="PANTHER" id="PTHR24256">
    <property type="entry name" value="TRYPTASE-RELATED"/>
    <property type="match status" value="1"/>
</dbReference>
<evidence type="ECO:0000256" key="6">
    <source>
        <dbReference type="SAM" id="SignalP"/>
    </source>
</evidence>
<evidence type="ECO:0000256" key="3">
    <source>
        <dbReference type="ARBA" id="ARBA00023180"/>
    </source>
</evidence>
<accession>A0A1B6L2P5</accession>
<name>A0A1B6L2P5_9HEMI</name>
<keyword evidence="5" id="KW-0378">Hydrolase</keyword>
<dbReference type="PROSITE" id="PS00135">
    <property type="entry name" value="TRYPSIN_SER"/>
    <property type="match status" value="1"/>
</dbReference>
<dbReference type="PRINTS" id="PR00722">
    <property type="entry name" value="CHYMOTRYPSIN"/>
</dbReference>